<dbReference type="RefSeq" id="WP_131833674.1">
    <property type="nucleotide sequence ID" value="NZ_SMFY01000001.1"/>
</dbReference>
<organism evidence="5 6">
    <name type="scientific">Ancylobacter aquaticus</name>
    <dbReference type="NCBI Taxonomy" id="100"/>
    <lineage>
        <taxon>Bacteria</taxon>
        <taxon>Pseudomonadati</taxon>
        <taxon>Pseudomonadota</taxon>
        <taxon>Alphaproteobacteria</taxon>
        <taxon>Hyphomicrobiales</taxon>
        <taxon>Xanthobacteraceae</taxon>
        <taxon>Ancylobacter</taxon>
    </lineage>
</organism>
<dbReference type="InterPro" id="IPR051120">
    <property type="entry name" value="ABC_AA/LPS_Transport"/>
</dbReference>
<dbReference type="InterPro" id="IPR027417">
    <property type="entry name" value="P-loop_NTPase"/>
</dbReference>
<evidence type="ECO:0000256" key="2">
    <source>
        <dbReference type="ARBA" id="ARBA00022741"/>
    </source>
</evidence>
<dbReference type="Pfam" id="PF00005">
    <property type="entry name" value="ABC_tran"/>
    <property type="match status" value="1"/>
</dbReference>
<dbReference type="InterPro" id="IPR003439">
    <property type="entry name" value="ABC_transporter-like_ATP-bd"/>
</dbReference>
<keyword evidence="2" id="KW-0547">Nucleotide-binding</keyword>
<sequence>MRAPSPAPLLEARTLTVRFGGLEAVGGLDMAIARDAIHGLIGPNGAGKTTVLNVLTGFIRPTQGQLVFDGEEIGGLGVNRLARRGLARTFQNIRLFGAMTVLESVLVGAHQRFSANALSLVFSSRSAREAERAMIARAYELLDFVGLGAEVADRIATTLSYGHQRRVEIARALIASPKLLLLDEPLAGMNAVEKAEIADLVRHVRAQGIAVLLIEHDMQVVRSLCDHLTVLEYGRKLADGPPEEVLADPAVQAAYLGRAR</sequence>
<evidence type="ECO:0000313" key="6">
    <source>
        <dbReference type="Proteomes" id="UP000295030"/>
    </source>
</evidence>
<dbReference type="GO" id="GO:0016887">
    <property type="term" value="F:ATP hydrolysis activity"/>
    <property type="evidence" value="ECO:0007669"/>
    <property type="project" value="InterPro"/>
</dbReference>
<dbReference type="Gene3D" id="3.40.50.300">
    <property type="entry name" value="P-loop containing nucleotide triphosphate hydrolases"/>
    <property type="match status" value="1"/>
</dbReference>
<evidence type="ECO:0000313" key="5">
    <source>
        <dbReference type="EMBL" id="TCK30331.1"/>
    </source>
</evidence>
<dbReference type="GO" id="GO:0005304">
    <property type="term" value="F:L-valine transmembrane transporter activity"/>
    <property type="evidence" value="ECO:0007669"/>
    <property type="project" value="TreeGrafter"/>
</dbReference>
<dbReference type="GO" id="GO:0015808">
    <property type="term" value="P:L-alanine transport"/>
    <property type="evidence" value="ECO:0007669"/>
    <property type="project" value="TreeGrafter"/>
</dbReference>
<dbReference type="CDD" id="cd03219">
    <property type="entry name" value="ABC_Mj1267_LivG_branched"/>
    <property type="match status" value="1"/>
</dbReference>
<dbReference type="GO" id="GO:1903805">
    <property type="term" value="P:L-valine import across plasma membrane"/>
    <property type="evidence" value="ECO:0007669"/>
    <property type="project" value="TreeGrafter"/>
</dbReference>
<comment type="caution">
    <text evidence="5">The sequence shown here is derived from an EMBL/GenBank/DDBJ whole genome shotgun (WGS) entry which is preliminary data.</text>
</comment>
<dbReference type="Pfam" id="PF12399">
    <property type="entry name" value="BCA_ABC_TP_C"/>
    <property type="match status" value="1"/>
</dbReference>
<dbReference type="PANTHER" id="PTHR45772">
    <property type="entry name" value="CONSERVED COMPONENT OF ABC TRANSPORTER FOR NATURAL AMINO ACIDS-RELATED"/>
    <property type="match status" value="1"/>
</dbReference>
<dbReference type="InterPro" id="IPR003593">
    <property type="entry name" value="AAA+_ATPase"/>
</dbReference>
<dbReference type="GO" id="GO:0015192">
    <property type="term" value="F:L-phenylalanine transmembrane transporter activity"/>
    <property type="evidence" value="ECO:0007669"/>
    <property type="project" value="TreeGrafter"/>
</dbReference>
<accession>A0A4R1I856</accession>
<dbReference type="GO" id="GO:1903806">
    <property type="term" value="P:L-isoleucine import across plasma membrane"/>
    <property type="evidence" value="ECO:0007669"/>
    <property type="project" value="TreeGrafter"/>
</dbReference>
<protein>
    <submittedName>
        <fullName evidence="5">Amino acid/amide ABC transporter ATP-binding protein 1 (HAAT family)</fullName>
    </submittedName>
</protein>
<dbReference type="InterPro" id="IPR032823">
    <property type="entry name" value="BCA_ABC_TP_C"/>
</dbReference>
<dbReference type="GO" id="GO:0042941">
    <property type="term" value="P:D-alanine transmembrane transport"/>
    <property type="evidence" value="ECO:0007669"/>
    <property type="project" value="TreeGrafter"/>
</dbReference>
<dbReference type="Proteomes" id="UP000295030">
    <property type="component" value="Unassembled WGS sequence"/>
</dbReference>
<evidence type="ECO:0000259" key="4">
    <source>
        <dbReference type="PROSITE" id="PS50893"/>
    </source>
</evidence>
<name>A0A4R1I856_ANCAQ</name>
<evidence type="ECO:0000256" key="1">
    <source>
        <dbReference type="ARBA" id="ARBA00022448"/>
    </source>
</evidence>
<evidence type="ECO:0000256" key="3">
    <source>
        <dbReference type="ARBA" id="ARBA00022840"/>
    </source>
</evidence>
<dbReference type="SUPFAM" id="SSF52540">
    <property type="entry name" value="P-loop containing nucleoside triphosphate hydrolases"/>
    <property type="match status" value="1"/>
</dbReference>
<keyword evidence="1" id="KW-0813">Transport</keyword>
<gene>
    <name evidence="5" type="ORF">EV667_0419</name>
</gene>
<dbReference type="PROSITE" id="PS50893">
    <property type="entry name" value="ABC_TRANSPORTER_2"/>
    <property type="match status" value="1"/>
</dbReference>
<reference evidence="5 6" key="1">
    <citation type="submission" date="2019-03" db="EMBL/GenBank/DDBJ databases">
        <title>Genomic Encyclopedia of Type Strains, Phase IV (KMG-IV): sequencing the most valuable type-strain genomes for metagenomic binning, comparative biology and taxonomic classification.</title>
        <authorList>
            <person name="Goeker M."/>
        </authorList>
    </citation>
    <scope>NUCLEOTIDE SEQUENCE [LARGE SCALE GENOMIC DNA]</scope>
    <source>
        <strain evidence="5 6">DSM 101</strain>
    </source>
</reference>
<dbReference type="GO" id="GO:0005524">
    <property type="term" value="F:ATP binding"/>
    <property type="evidence" value="ECO:0007669"/>
    <property type="project" value="UniProtKB-KW"/>
</dbReference>
<dbReference type="AlphaFoldDB" id="A0A4R1I856"/>
<dbReference type="EMBL" id="SMFY01000001">
    <property type="protein sequence ID" value="TCK30331.1"/>
    <property type="molecule type" value="Genomic_DNA"/>
</dbReference>
<dbReference type="SMART" id="SM00382">
    <property type="entry name" value="AAA"/>
    <property type="match status" value="1"/>
</dbReference>
<proteinExistence type="predicted"/>
<dbReference type="OrthoDB" id="9779872at2"/>
<dbReference type="FunFam" id="3.40.50.300:FF:000421">
    <property type="entry name" value="Branched-chain amino acid ABC transporter ATP-binding protein"/>
    <property type="match status" value="1"/>
</dbReference>
<feature type="domain" description="ABC transporter" evidence="4">
    <location>
        <begin position="10"/>
        <end position="258"/>
    </location>
</feature>
<dbReference type="PANTHER" id="PTHR45772:SF7">
    <property type="entry name" value="AMINO ACID ABC TRANSPORTER ATP-BINDING PROTEIN"/>
    <property type="match status" value="1"/>
</dbReference>
<dbReference type="GO" id="GO:0005886">
    <property type="term" value="C:plasma membrane"/>
    <property type="evidence" value="ECO:0007669"/>
    <property type="project" value="TreeGrafter"/>
</dbReference>
<keyword evidence="3 5" id="KW-0067">ATP-binding</keyword>
<keyword evidence="6" id="KW-1185">Reference proteome</keyword>
<dbReference type="GO" id="GO:0015188">
    <property type="term" value="F:L-isoleucine transmembrane transporter activity"/>
    <property type="evidence" value="ECO:0007669"/>
    <property type="project" value="TreeGrafter"/>
</dbReference>